<gene>
    <name evidence="2" type="ORF">DSCOOX_19930</name>
    <name evidence="3" type="ORF">DSCOOX_25920</name>
    <name evidence="4" type="ORF">DSCOOX_47720</name>
    <name evidence="5" type="ORF">DSCOOX_49470</name>
    <name evidence="6" type="ORF">DSCOOX_52530</name>
    <name evidence="7" type="ORF">DSCOOX_54250</name>
</gene>
<accession>A0A5K8AFX8</accession>
<organism evidence="4 8">
    <name type="scientific">Desulfosarcina ovata subsp. ovata</name>
    <dbReference type="NCBI Taxonomy" id="2752305"/>
    <lineage>
        <taxon>Bacteria</taxon>
        <taxon>Pseudomonadati</taxon>
        <taxon>Thermodesulfobacteriota</taxon>
        <taxon>Desulfobacteria</taxon>
        <taxon>Desulfobacterales</taxon>
        <taxon>Desulfosarcinaceae</taxon>
        <taxon>Desulfosarcina</taxon>
    </lineage>
</organism>
<dbReference type="InterPro" id="IPR012337">
    <property type="entry name" value="RNaseH-like_sf"/>
</dbReference>
<evidence type="ECO:0000313" key="8">
    <source>
        <dbReference type="Proteomes" id="UP000422108"/>
    </source>
</evidence>
<dbReference type="Proteomes" id="UP000422108">
    <property type="component" value="Chromosome"/>
</dbReference>
<evidence type="ECO:0000313" key="4">
    <source>
        <dbReference type="EMBL" id="BBO91592.1"/>
    </source>
</evidence>
<dbReference type="InterPro" id="IPR038721">
    <property type="entry name" value="IS701-like_DDE_dom"/>
</dbReference>
<dbReference type="EMBL" id="AP021879">
    <property type="protein sequence ID" value="BBO88813.1"/>
    <property type="molecule type" value="Genomic_DNA"/>
</dbReference>
<dbReference type="EMBL" id="AP021879">
    <property type="protein sequence ID" value="BBO91592.1"/>
    <property type="molecule type" value="Genomic_DNA"/>
</dbReference>
<dbReference type="EMBL" id="AP021879">
    <property type="protein sequence ID" value="BBO92245.1"/>
    <property type="molecule type" value="Genomic_DNA"/>
</dbReference>
<dbReference type="EMBL" id="AP021879">
    <property type="protein sequence ID" value="BBO92073.1"/>
    <property type="molecule type" value="Genomic_DNA"/>
</dbReference>
<feature type="domain" description="Transposase IS701-like DDE" evidence="1">
    <location>
        <begin position="55"/>
        <end position="243"/>
    </location>
</feature>
<evidence type="ECO:0000313" key="6">
    <source>
        <dbReference type="EMBL" id="BBO92073.1"/>
    </source>
</evidence>
<proteinExistence type="predicted"/>
<keyword evidence="8" id="KW-1185">Reference proteome</keyword>
<protein>
    <recommendedName>
        <fullName evidence="1">Transposase IS701-like DDE domain-containing protein</fullName>
    </recommendedName>
</protein>
<sequence>MKIPCAKPLAFLVTGLSFLKPGLTNIQFDNMILVATALVLGSGFNLSRISRMWLEEKAVSTLSYFLSDAKFYIPELQLLYAKRIQQMYTLQPGYFLIDDTMKHHTKFCKWIHGVFVLFDHAFGTNMKATCLVFVYYSDGNLIKFPINFRMFHKETGTMPWQRGKAHPYKTKYALAVEILEWALEVGFPPSMVLADSWFCTGPFIKELKRLELSYIIELKPNYTVRVPCQPPKLTPKGRLSKNQYYTRSLPEVYKSISYVEKYGFTADPATGKAQKVLYHTKTKTLRLNSITGKHCVVESVDPTTQTTKYLLTDQLTWEAGKILITYSHRWVIEEFFRNAKQLTDMEGATIRSEQGVSITICLVSWIDSLLHFENYKQSTAGKLSKGSLTIPSIIRQSQYENFKAVFERLKADEDFYRKWLEVEEKNIFRFRKPRKEVELLERNQNLNPQEAA</sequence>
<dbReference type="SUPFAM" id="SSF53098">
    <property type="entry name" value="Ribonuclease H-like"/>
    <property type="match status" value="1"/>
</dbReference>
<dbReference type="RefSeq" id="WP_155310081.1">
    <property type="nucleotide sequence ID" value="NZ_AP021879.1"/>
</dbReference>
<evidence type="ECO:0000313" key="3">
    <source>
        <dbReference type="EMBL" id="BBO89412.1"/>
    </source>
</evidence>
<name>A0A5K8AFX8_9BACT</name>
<dbReference type="Pfam" id="PF13546">
    <property type="entry name" value="DDE_5"/>
    <property type="match status" value="1"/>
</dbReference>
<dbReference type="EMBL" id="AP021879">
    <property type="protein sequence ID" value="BBO89412.1"/>
    <property type="molecule type" value="Genomic_DNA"/>
</dbReference>
<evidence type="ECO:0000313" key="7">
    <source>
        <dbReference type="EMBL" id="BBO92245.1"/>
    </source>
</evidence>
<evidence type="ECO:0000313" key="5">
    <source>
        <dbReference type="EMBL" id="BBO91767.1"/>
    </source>
</evidence>
<dbReference type="AlphaFoldDB" id="A0A5K8AFX8"/>
<reference evidence="4 8" key="1">
    <citation type="submission" date="2019-11" db="EMBL/GenBank/DDBJ databases">
        <title>Comparative genomics of hydrocarbon-degrading Desulfosarcina strains.</title>
        <authorList>
            <person name="Watanabe M."/>
            <person name="Kojima H."/>
            <person name="Fukui M."/>
        </authorList>
    </citation>
    <scope>NUCLEOTIDE SEQUENCE [LARGE SCALE GENOMIC DNA]</scope>
    <source>
        <strain evidence="8">oXyS1</strain>
        <strain evidence="4">OXyS1</strain>
    </source>
</reference>
<evidence type="ECO:0000259" key="1">
    <source>
        <dbReference type="Pfam" id="PF13546"/>
    </source>
</evidence>
<dbReference type="EMBL" id="AP021879">
    <property type="protein sequence ID" value="BBO91767.1"/>
    <property type="molecule type" value="Genomic_DNA"/>
</dbReference>
<evidence type="ECO:0000313" key="2">
    <source>
        <dbReference type="EMBL" id="BBO88813.1"/>
    </source>
</evidence>